<sequence>MRLLAFLGMFLLGDRGSEAIAHGVHLDYRTERAISITARFDSGQPMQNAQVTVYATDDPANPWLKGTTDENGQFFFIPDRAVGPAWDIQVRQAGHGEIVRIALDPEGEPAIAQQGYTKYTPLQMLLMGASGVWGFVGTALFFSRGK</sequence>
<proteinExistence type="predicted"/>
<keyword evidence="2" id="KW-0378">Hydrolase</keyword>
<dbReference type="KEGG" id="oxy:HCG48_20240"/>
<dbReference type="EMBL" id="CP051167">
    <property type="protein sequence ID" value="QIZ73847.1"/>
    <property type="molecule type" value="Genomic_DNA"/>
</dbReference>
<dbReference type="AlphaFoldDB" id="A0A6H1U649"/>
<keyword evidence="2" id="KW-0645">Protease</keyword>
<keyword evidence="3" id="KW-1185">Reference proteome</keyword>
<evidence type="ECO:0000313" key="2">
    <source>
        <dbReference type="EMBL" id="QIZ73847.1"/>
    </source>
</evidence>
<name>A0A6H1U649_9CYAN</name>
<feature type="transmembrane region" description="Helical" evidence="1">
    <location>
        <begin position="122"/>
        <end position="142"/>
    </location>
</feature>
<accession>A0A6H1U649</accession>
<reference evidence="2 3" key="1">
    <citation type="submission" date="2020-04" db="EMBL/GenBank/DDBJ databases">
        <authorList>
            <person name="Basu S."/>
            <person name="Maruthanayagam V."/>
            <person name="Chakraborty S."/>
            <person name="Pramanik A."/>
            <person name="Mukherjee J."/>
            <person name="Brink B."/>
        </authorList>
    </citation>
    <scope>NUCLEOTIDE SEQUENCE [LARGE SCALE GENOMIC DNA]</scope>
    <source>
        <strain evidence="2 3">AP17</strain>
    </source>
</reference>
<keyword evidence="2" id="KW-0121">Carboxypeptidase</keyword>
<keyword evidence="1" id="KW-0472">Membrane</keyword>
<evidence type="ECO:0000256" key="1">
    <source>
        <dbReference type="SAM" id="Phobius"/>
    </source>
</evidence>
<organism evidence="2 3">
    <name type="scientific">Oxynema aestuarii AP17</name>
    <dbReference type="NCBI Taxonomy" id="2064643"/>
    <lineage>
        <taxon>Bacteria</taxon>
        <taxon>Bacillati</taxon>
        <taxon>Cyanobacteriota</taxon>
        <taxon>Cyanophyceae</taxon>
        <taxon>Oscillatoriophycideae</taxon>
        <taxon>Oscillatoriales</taxon>
        <taxon>Oscillatoriaceae</taxon>
        <taxon>Oxynema</taxon>
        <taxon>Oxynema aestuarii</taxon>
    </lineage>
</organism>
<keyword evidence="1" id="KW-0812">Transmembrane</keyword>
<gene>
    <name evidence="2" type="ORF">HCG48_20240</name>
</gene>
<evidence type="ECO:0000313" key="3">
    <source>
        <dbReference type="Proteomes" id="UP000500857"/>
    </source>
</evidence>
<dbReference type="Proteomes" id="UP000500857">
    <property type="component" value="Chromosome"/>
</dbReference>
<protein>
    <submittedName>
        <fullName evidence="2">Carboxypeptidase regulatory-like domain-containing protein</fullName>
    </submittedName>
</protein>
<dbReference type="GO" id="GO:0004180">
    <property type="term" value="F:carboxypeptidase activity"/>
    <property type="evidence" value="ECO:0007669"/>
    <property type="project" value="UniProtKB-KW"/>
</dbReference>
<keyword evidence="1" id="KW-1133">Transmembrane helix</keyword>